<protein>
    <submittedName>
        <fullName evidence="2">Uncharacterized protein</fullName>
    </submittedName>
</protein>
<dbReference type="AlphaFoldDB" id="A0A139WL91"/>
<feature type="region of interest" description="Disordered" evidence="1">
    <location>
        <begin position="1"/>
        <end position="42"/>
    </location>
</feature>
<organism evidence="2 3">
    <name type="scientific">Tribolium castaneum</name>
    <name type="common">Red flour beetle</name>
    <dbReference type="NCBI Taxonomy" id="7070"/>
    <lineage>
        <taxon>Eukaryota</taxon>
        <taxon>Metazoa</taxon>
        <taxon>Ecdysozoa</taxon>
        <taxon>Arthropoda</taxon>
        <taxon>Hexapoda</taxon>
        <taxon>Insecta</taxon>
        <taxon>Pterygota</taxon>
        <taxon>Neoptera</taxon>
        <taxon>Endopterygota</taxon>
        <taxon>Coleoptera</taxon>
        <taxon>Polyphaga</taxon>
        <taxon>Cucujiformia</taxon>
        <taxon>Tenebrionidae</taxon>
        <taxon>Tenebrionidae incertae sedis</taxon>
        <taxon>Tribolium</taxon>
    </lineage>
</organism>
<proteinExistence type="predicted"/>
<reference evidence="2 3" key="1">
    <citation type="journal article" date="2008" name="Nature">
        <title>The genome of the model beetle and pest Tribolium castaneum.</title>
        <authorList>
            <consortium name="Tribolium Genome Sequencing Consortium"/>
            <person name="Richards S."/>
            <person name="Gibbs R.A."/>
            <person name="Weinstock G.M."/>
            <person name="Brown S.J."/>
            <person name="Denell R."/>
            <person name="Beeman R.W."/>
            <person name="Gibbs R."/>
            <person name="Beeman R.W."/>
            <person name="Brown S.J."/>
            <person name="Bucher G."/>
            <person name="Friedrich M."/>
            <person name="Grimmelikhuijzen C.J."/>
            <person name="Klingler M."/>
            <person name="Lorenzen M."/>
            <person name="Richards S."/>
            <person name="Roth S."/>
            <person name="Schroder R."/>
            <person name="Tautz D."/>
            <person name="Zdobnov E.M."/>
            <person name="Muzny D."/>
            <person name="Gibbs R.A."/>
            <person name="Weinstock G.M."/>
            <person name="Attaway T."/>
            <person name="Bell S."/>
            <person name="Buhay C.J."/>
            <person name="Chandrabose M.N."/>
            <person name="Chavez D."/>
            <person name="Clerk-Blankenburg K.P."/>
            <person name="Cree A."/>
            <person name="Dao M."/>
            <person name="Davis C."/>
            <person name="Chacko J."/>
            <person name="Dinh H."/>
            <person name="Dugan-Rocha S."/>
            <person name="Fowler G."/>
            <person name="Garner T.T."/>
            <person name="Garnes J."/>
            <person name="Gnirke A."/>
            <person name="Hawes A."/>
            <person name="Hernandez J."/>
            <person name="Hines S."/>
            <person name="Holder M."/>
            <person name="Hume J."/>
            <person name="Jhangiani S.N."/>
            <person name="Joshi V."/>
            <person name="Khan Z.M."/>
            <person name="Jackson L."/>
            <person name="Kovar C."/>
            <person name="Kowis A."/>
            <person name="Lee S."/>
            <person name="Lewis L.R."/>
            <person name="Margolis J."/>
            <person name="Morgan M."/>
            <person name="Nazareth L.V."/>
            <person name="Nguyen N."/>
            <person name="Okwuonu G."/>
            <person name="Parker D."/>
            <person name="Richards S."/>
            <person name="Ruiz S.J."/>
            <person name="Santibanez J."/>
            <person name="Savard J."/>
            <person name="Scherer S.E."/>
            <person name="Schneider B."/>
            <person name="Sodergren E."/>
            <person name="Tautz D."/>
            <person name="Vattahil S."/>
            <person name="Villasana D."/>
            <person name="White C.S."/>
            <person name="Wright R."/>
            <person name="Park Y."/>
            <person name="Beeman R.W."/>
            <person name="Lord J."/>
            <person name="Oppert B."/>
            <person name="Lorenzen M."/>
            <person name="Brown S."/>
            <person name="Wang L."/>
            <person name="Savard J."/>
            <person name="Tautz D."/>
            <person name="Richards S."/>
            <person name="Weinstock G."/>
            <person name="Gibbs R.A."/>
            <person name="Liu Y."/>
            <person name="Worley K."/>
            <person name="Weinstock G."/>
            <person name="Elsik C.G."/>
            <person name="Reese J.T."/>
            <person name="Elhaik E."/>
            <person name="Landan G."/>
            <person name="Graur D."/>
            <person name="Arensburger P."/>
            <person name="Atkinson P."/>
            <person name="Beeman R.W."/>
            <person name="Beidler J."/>
            <person name="Brown S.J."/>
            <person name="Demuth J.P."/>
            <person name="Drury D.W."/>
            <person name="Du Y.Z."/>
            <person name="Fujiwara H."/>
            <person name="Lorenzen M."/>
            <person name="Maselli V."/>
            <person name="Osanai M."/>
            <person name="Park Y."/>
            <person name="Robertson H.M."/>
            <person name="Tu Z."/>
            <person name="Wang J.J."/>
            <person name="Wang S."/>
            <person name="Richards S."/>
            <person name="Song H."/>
            <person name="Zhang L."/>
            <person name="Sodergren E."/>
            <person name="Werner D."/>
            <person name="Stanke M."/>
            <person name="Morgenstern B."/>
            <person name="Solovyev V."/>
            <person name="Kosarev P."/>
            <person name="Brown G."/>
            <person name="Chen H.C."/>
            <person name="Ermolaeva O."/>
            <person name="Hlavina W."/>
            <person name="Kapustin Y."/>
            <person name="Kiryutin B."/>
            <person name="Kitts P."/>
            <person name="Maglott D."/>
            <person name="Pruitt K."/>
            <person name="Sapojnikov V."/>
            <person name="Souvorov A."/>
            <person name="Mackey A.J."/>
            <person name="Waterhouse R.M."/>
            <person name="Wyder S."/>
            <person name="Zdobnov E.M."/>
            <person name="Zdobnov E.M."/>
            <person name="Wyder S."/>
            <person name="Kriventseva E.V."/>
            <person name="Kadowaki T."/>
            <person name="Bork P."/>
            <person name="Aranda M."/>
            <person name="Bao R."/>
            <person name="Beermann A."/>
            <person name="Berns N."/>
            <person name="Bolognesi R."/>
            <person name="Bonneton F."/>
            <person name="Bopp D."/>
            <person name="Brown S.J."/>
            <person name="Bucher G."/>
            <person name="Butts T."/>
            <person name="Chaumot A."/>
            <person name="Denell R.E."/>
            <person name="Ferrier D.E."/>
            <person name="Friedrich M."/>
            <person name="Gordon C.M."/>
            <person name="Jindra M."/>
            <person name="Klingler M."/>
            <person name="Lan Q."/>
            <person name="Lattorff H.M."/>
            <person name="Laudet V."/>
            <person name="von Levetsow C."/>
            <person name="Liu Z."/>
            <person name="Lutz R."/>
            <person name="Lynch J.A."/>
            <person name="da Fonseca R.N."/>
            <person name="Posnien N."/>
            <person name="Reuter R."/>
            <person name="Roth S."/>
            <person name="Savard J."/>
            <person name="Schinko J.B."/>
            <person name="Schmitt C."/>
            <person name="Schoppmeier M."/>
            <person name="Schroder R."/>
            <person name="Shippy T.D."/>
            <person name="Simonnet F."/>
            <person name="Marques-Souza H."/>
            <person name="Tautz D."/>
            <person name="Tomoyasu Y."/>
            <person name="Trauner J."/>
            <person name="Van der Zee M."/>
            <person name="Vervoort M."/>
            <person name="Wittkopp N."/>
            <person name="Wimmer E.A."/>
            <person name="Yang X."/>
            <person name="Jones A.K."/>
            <person name="Sattelle D.B."/>
            <person name="Ebert P.R."/>
            <person name="Nelson D."/>
            <person name="Scott J.G."/>
            <person name="Beeman R.W."/>
            <person name="Muthukrishnan S."/>
            <person name="Kramer K.J."/>
            <person name="Arakane Y."/>
            <person name="Beeman R.W."/>
            <person name="Zhu Q."/>
            <person name="Hogenkamp D."/>
            <person name="Dixit R."/>
            <person name="Oppert B."/>
            <person name="Jiang H."/>
            <person name="Zou Z."/>
            <person name="Marshall J."/>
            <person name="Elpidina E."/>
            <person name="Vinokurov K."/>
            <person name="Oppert C."/>
            <person name="Zou Z."/>
            <person name="Evans J."/>
            <person name="Lu Z."/>
            <person name="Zhao P."/>
            <person name="Sumathipala N."/>
            <person name="Altincicek B."/>
            <person name="Vilcinskas A."/>
            <person name="Williams M."/>
            <person name="Hultmark D."/>
            <person name="Hetru C."/>
            <person name="Jiang H."/>
            <person name="Grimmelikhuijzen C.J."/>
            <person name="Hauser F."/>
            <person name="Cazzamali G."/>
            <person name="Williamson M."/>
            <person name="Park Y."/>
            <person name="Li B."/>
            <person name="Tanaka Y."/>
            <person name="Predel R."/>
            <person name="Neupert S."/>
            <person name="Schachtner J."/>
            <person name="Verleyen P."/>
            <person name="Raible F."/>
            <person name="Bork P."/>
            <person name="Friedrich M."/>
            <person name="Walden K.K."/>
            <person name="Robertson H.M."/>
            <person name="Angeli S."/>
            <person name="Foret S."/>
            <person name="Bucher G."/>
            <person name="Schuetz S."/>
            <person name="Maleszka R."/>
            <person name="Wimmer E.A."/>
            <person name="Beeman R.W."/>
            <person name="Lorenzen M."/>
            <person name="Tomoyasu Y."/>
            <person name="Miller S.C."/>
            <person name="Grossmann D."/>
            <person name="Bucher G."/>
        </authorList>
    </citation>
    <scope>NUCLEOTIDE SEQUENCE [LARGE SCALE GENOMIC DNA]</scope>
    <source>
        <strain evidence="2 3">Georgia GA2</strain>
    </source>
</reference>
<dbReference type="Proteomes" id="UP000007266">
    <property type="component" value="Linkage group 3"/>
</dbReference>
<dbReference type="EMBL" id="KQ971321">
    <property type="protein sequence ID" value="KYB28663.1"/>
    <property type="molecule type" value="Genomic_DNA"/>
</dbReference>
<evidence type="ECO:0000256" key="1">
    <source>
        <dbReference type="SAM" id="MobiDB-lite"/>
    </source>
</evidence>
<name>A0A139WL91_TRICA</name>
<evidence type="ECO:0000313" key="2">
    <source>
        <dbReference type="EMBL" id="KYB28663.1"/>
    </source>
</evidence>
<dbReference type="InParanoid" id="A0A139WL91"/>
<accession>A0A139WL91</accession>
<evidence type="ECO:0000313" key="3">
    <source>
        <dbReference type="Proteomes" id="UP000007266"/>
    </source>
</evidence>
<sequence>MLDKFKGLPKPLNKWGPKHPTLRQLGFSGTVRQNEVRDTPAR</sequence>
<gene>
    <name evidence="2" type="primary">AUGUSTUS-3.0.2_32397</name>
    <name evidence="2" type="ORF">TcasGA2_TC032397</name>
</gene>
<keyword evidence="3" id="KW-1185">Reference proteome</keyword>
<reference evidence="2 3" key="2">
    <citation type="journal article" date="2010" name="Nucleic Acids Res.">
        <title>BeetleBase in 2010: revisions to provide comprehensive genomic information for Tribolium castaneum.</title>
        <authorList>
            <person name="Kim H.S."/>
            <person name="Murphy T."/>
            <person name="Xia J."/>
            <person name="Caragea D."/>
            <person name="Park Y."/>
            <person name="Beeman R.W."/>
            <person name="Lorenzen M.D."/>
            <person name="Butcher S."/>
            <person name="Manak J.R."/>
            <person name="Brown S.J."/>
        </authorList>
    </citation>
    <scope>GENOME REANNOTATION</scope>
    <source>
        <strain evidence="2 3">Georgia GA2</strain>
    </source>
</reference>